<dbReference type="GO" id="GO:0051301">
    <property type="term" value="P:cell division"/>
    <property type="evidence" value="ECO:0007669"/>
    <property type="project" value="UniProtKB-KW"/>
</dbReference>
<dbReference type="OrthoDB" id="9811016at2"/>
<dbReference type="PANTHER" id="PTHR33969">
    <property type="entry name" value="SEGREGATION AND CONDENSATION PROTEIN A"/>
    <property type="match status" value="1"/>
</dbReference>
<dbReference type="Pfam" id="PF02616">
    <property type="entry name" value="SMC_ScpA"/>
    <property type="match status" value="1"/>
</dbReference>
<evidence type="ECO:0000256" key="2">
    <source>
        <dbReference type="ARBA" id="ARBA00044777"/>
    </source>
</evidence>
<keyword evidence="3" id="KW-0132">Cell division</keyword>
<dbReference type="HAMAP" id="MF_01805">
    <property type="entry name" value="ScpA"/>
    <property type="match status" value="1"/>
</dbReference>
<dbReference type="PANTHER" id="PTHR33969:SF2">
    <property type="entry name" value="SEGREGATION AND CONDENSATION PROTEIN A"/>
    <property type="match status" value="1"/>
</dbReference>
<dbReference type="RefSeq" id="WP_149679577.1">
    <property type="nucleotide sequence ID" value="NZ_DAONMB010000082.1"/>
</dbReference>
<organism evidence="4 5">
    <name type="scientific">Thermoclostridium caenicola</name>
    <dbReference type="NCBI Taxonomy" id="659425"/>
    <lineage>
        <taxon>Bacteria</taxon>
        <taxon>Bacillati</taxon>
        <taxon>Bacillota</taxon>
        <taxon>Clostridia</taxon>
        <taxon>Eubacteriales</taxon>
        <taxon>Oscillospiraceae</taxon>
        <taxon>Thermoclostridium</taxon>
    </lineage>
</organism>
<dbReference type="Proteomes" id="UP000324781">
    <property type="component" value="Unassembled WGS sequence"/>
</dbReference>
<evidence type="ECO:0000256" key="3">
    <source>
        <dbReference type="HAMAP-Rule" id="MF_01805"/>
    </source>
</evidence>
<proteinExistence type="inferred from homology"/>
<dbReference type="GO" id="GO:0005737">
    <property type="term" value="C:cytoplasm"/>
    <property type="evidence" value="ECO:0007669"/>
    <property type="project" value="UniProtKB-SubCell"/>
</dbReference>
<accession>A0A1M6JWC7</accession>
<keyword evidence="3" id="KW-0963">Cytoplasm</keyword>
<comment type="subunit">
    <text evidence="3">Component of a cohesin-like complex composed of ScpA, ScpB and the Smc homodimer, in which ScpA and ScpB bind to the head domain of Smc. The presence of the three proteins is required for the association of the complex with DNA.</text>
</comment>
<name>A0A1M6JWC7_9FIRM</name>
<dbReference type="Gene3D" id="6.10.250.2410">
    <property type="match status" value="1"/>
</dbReference>
<dbReference type="EMBL" id="FQZP01000063">
    <property type="protein sequence ID" value="SHJ50980.1"/>
    <property type="molecule type" value="Genomic_DNA"/>
</dbReference>
<dbReference type="GO" id="GO:0007059">
    <property type="term" value="P:chromosome segregation"/>
    <property type="evidence" value="ECO:0007669"/>
    <property type="project" value="UniProtKB-UniRule"/>
</dbReference>
<evidence type="ECO:0000256" key="1">
    <source>
        <dbReference type="ARBA" id="ARBA00022829"/>
    </source>
</evidence>
<dbReference type="AlphaFoldDB" id="A0A1M6JWC7"/>
<dbReference type="InterPro" id="IPR003768">
    <property type="entry name" value="ScpA"/>
</dbReference>
<comment type="subcellular location">
    <subcellularLocation>
        <location evidence="3">Cytoplasm</location>
    </subcellularLocation>
    <text evidence="3">Associated with two foci at the outer edges of the nucleoid region in young cells, and at four foci within both cell halves in older cells.</text>
</comment>
<protein>
    <recommendedName>
        <fullName evidence="2 3">Segregation and condensation protein A</fullName>
    </recommendedName>
</protein>
<reference evidence="4 5" key="1">
    <citation type="submission" date="2016-11" db="EMBL/GenBank/DDBJ databases">
        <authorList>
            <person name="Varghese N."/>
            <person name="Submissions S."/>
        </authorList>
    </citation>
    <scope>NUCLEOTIDE SEQUENCE [LARGE SCALE GENOMIC DNA]</scope>
    <source>
        <strain evidence="4 5">DSM 19027</strain>
    </source>
</reference>
<keyword evidence="5" id="KW-1185">Reference proteome</keyword>
<keyword evidence="3" id="KW-0131">Cell cycle</keyword>
<evidence type="ECO:0000313" key="5">
    <source>
        <dbReference type="Proteomes" id="UP000324781"/>
    </source>
</evidence>
<comment type="similarity">
    <text evidence="3">Belongs to the ScpA family.</text>
</comment>
<gene>
    <name evidence="3" type="primary">scpA</name>
    <name evidence="4" type="ORF">SAMN05444373_106310</name>
</gene>
<evidence type="ECO:0000313" key="4">
    <source>
        <dbReference type="EMBL" id="SHJ50980.1"/>
    </source>
</evidence>
<sequence length="264" mass="30720">MKSALTDACTLRLNNFEGPFDLLFYLIEKNKIDIYDIPIFEITEQYMAYLTAMQEMDLEIASEFLVMAATLLHIKSCMLLPRREEAAAEELDPREELVLKLVTYKKYKEFSQILKDRESYWEKAHYKLPEAIPVIQQEEELEVSPLILRQCMVDVLNRSRERMNDVSRKMQRILDHEKVSLRTKIREILGLLAKGMRFCFSRIFSPLTRSRIEIATGFLALLEVVKIGRAEVDQPVAFGEIYVTPRKPEKKKDNHDIGEGSGEP</sequence>
<comment type="function">
    <text evidence="3">Participates in chromosomal partition during cell division. May act via the formation of a condensin-like complex containing Smc and ScpB that pull DNA away from mid-cell into both cell halves.</text>
</comment>
<keyword evidence="1 3" id="KW-0159">Chromosome partition</keyword>
<dbReference type="GO" id="GO:0006260">
    <property type="term" value="P:DNA replication"/>
    <property type="evidence" value="ECO:0007669"/>
    <property type="project" value="UniProtKB-UniRule"/>
</dbReference>